<dbReference type="AlphaFoldDB" id="A0A1J5QFL3"/>
<gene>
    <name evidence="1" type="ORF">GALL_420070</name>
</gene>
<accession>A0A1J5QFL3</accession>
<name>A0A1J5QFL3_9ZZZZ</name>
<protein>
    <recommendedName>
        <fullName evidence="2">Protein containing DUF955</fullName>
    </recommendedName>
</protein>
<evidence type="ECO:0000313" key="1">
    <source>
        <dbReference type="EMBL" id="OIQ76315.1"/>
    </source>
</evidence>
<dbReference type="EMBL" id="MLJW01001902">
    <property type="protein sequence ID" value="OIQ76315.1"/>
    <property type="molecule type" value="Genomic_DNA"/>
</dbReference>
<proteinExistence type="predicted"/>
<reference evidence="1" key="1">
    <citation type="submission" date="2016-10" db="EMBL/GenBank/DDBJ databases">
        <title>Sequence of Gallionella enrichment culture.</title>
        <authorList>
            <person name="Poehlein A."/>
            <person name="Muehling M."/>
            <person name="Daniel R."/>
        </authorList>
    </citation>
    <scope>NUCLEOTIDE SEQUENCE</scope>
</reference>
<organism evidence="1">
    <name type="scientific">mine drainage metagenome</name>
    <dbReference type="NCBI Taxonomy" id="410659"/>
    <lineage>
        <taxon>unclassified sequences</taxon>
        <taxon>metagenomes</taxon>
        <taxon>ecological metagenomes</taxon>
    </lineage>
</organism>
<sequence>MTERAVDRLDRKSARTALDELFSLARKYNSSDAYLELMRFVGRFRFYSPFNAMLIYTQMPGAHFVCTALRWQRDYHRQIKMDARPIVILQPVGPILFVFDVSDTAPLPNARPLPVRVEDPFRVRRGKIGEQLALTIENAKRDGVRVSERSDGSQRAGSIQRVLAGQHLEFTIAKKPIPKSIHVSLGFELLLNSRLSAEALYGTLVHELAHLYCDHLGTPNSRWWPDRQNISHAVREFEAESVSYLICTRLGIDSSSEEYLAGYVRKCPVIPSISLDRVMKSVRLLEQMGRARLGLRSAAIL</sequence>
<evidence type="ECO:0008006" key="2">
    <source>
        <dbReference type="Google" id="ProtNLM"/>
    </source>
</evidence>
<comment type="caution">
    <text evidence="1">The sequence shown here is derived from an EMBL/GenBank/DDBJ whole genome shotgun (WGS) entry which is preliminary data.</text>
</comment>